<sequence>MATTGWPFVSAADRLATFFDPAQSRAYGDTDIDEIANLLEQCAHVGRRCPRTYIVLRTIGELEAIEKLLDAGFSDQWFPVEARGLPSFLSPSIKAKIVQSQNIIFTKSLDLEHGRHRHFAPGEELPFEIMGRLGSGGYGQVDRIKSKLSFRVYALKRIRRRAAFGTNSREAMKSFLGEINIVKSLDHQHIIQYIGSYTDKTYLGIVMYPVADTDLAAFMEQTSTCVKNASIGTATSSSLQLRDQALAAEFSATMRTFFGCLSTALNYLHDRSVRHKDIKPQNILIQKGHVILTDFGLSRDFADDVGSTTSGVTPASPRYSPPEVAAYEARNTSADIWSLGCVFFEMVAALHGINVDWMKQYFASAHSTSTNFYANPEASAQLIREWESVWSERDRLPLGWIRSMLLLDRPSRPTAARVLELITTSKDTGQVSTTFCGICCIPDEETDSDDSLDDEINLLAPTSFRQQPHSWSGTYPPQDASLTELKQSNSAEKVLLPKSVPAFVPATPSQPALKDVPVSSPPLSLQSQSVPSSTSIPTSLPVNSSVSGYTLRAGMGEDEITQRPWSPVGHLESLRETTLSSLIDVTDNPASPSRIIGDKNIEQPMSLEHELEVRKVSTVANTNNPTSESGNNGDTITQEPWSPTQQLEILKASLRSKTNEPGSGSRLHGDRTTQIPTTQQSEFAPFQSEALAALLDVGNSNPASGSKVNEDMTTPKPIAQQFYSFKRQLEALSGSKINVNNTTQQSNSEQASSLERQLAALGVALGVDTNDQPSTTRETEPNTGTAEIVQPVTERQFRIPTPVASTLFAPELPPRPRSLPVIAPPGSLWEAYSITDVQSSPSYEKNSSSTNVSPSPQPVQDLSGKDTQMEAKPSTKKAGQASRTTRPSSNTGGFKKYSIFSRGKSTPKKQTGVFGVPLSTSIPYANTEVSLFDENGKPYVYGHIPIVVGKCGFFLKENGTETDRVLTTPGNDSHVEQLITTFNSPERRYGRGMSWNGYTVYDAATALHRYLCSLPSPLFPQQFAQQLMFPSLSEPFRHPTPNETENLVLDCQATMKELPILNRHLLLWLLDILAVFLAKADLNNETMDRVVEHYHNAVFGPCEVLDISMRQKLMLGFLIENQDFLLIKT</sequence>
<dbReference type="PROSITE" id="PS50011">
    <property type="entry name" value="PROTEIN_KINASE_DOM"/>
    <property type="match status" value="1"/>
</dbReference>
<dbReference type="EC" id="2.7.11.1" evidence="1"/>
<keyword evidence="6" id="KW-0067">ATP-binding</keyword>
<evidence type="ECO:0000313" key="13">
    <source>
        <dbReference type="Proteomes" id="UP000799778"/>
    </source>
</evidence>
<dbReference type="SUPFAM" id="SSF48350">
    <property type="entry name" value="GTPase activation domain, GAP"/>
    <property type="match status" value="1"/>
</dbReference>
<dbReference type="Gene3D" id="3.30.200.20">
    <property type="entry name" value="Phosphorylase Kinase, domain 1"/>
    <property type="match status" value="1"/>
</dbReference>
<dbReference type="InterPro" id="IPR000198">
    <property type="entry name" value="RhoGAP_dom"/>
</dbReference>
<evidence type="ECO:0000259" key="11">
    <source>
        <dbReference type="PROSITE" id="PS50238"/>
    </source>
</evidence>
<evidence type="ECO:0000256" key="3">
    <source>
        <dbReference type="ARBA" id="ARBA00022679"/>
    </source>
</evidence>
<evidence type="ECO:0000313" key="12">
    <source>
        <dbReference type="EMBL" id="KAF2018600.1"/>
    </source>
</evidence>
<dbReference type="GO" id="GO:0005524">
    <property type="term" value="F:ATP binding"/>
    <property type="evidence" value="ECO:0007669"/>
    <property type="project" value="UniProtKB-KW"/>
</dbReference>
<keyword evidence="4" id="KW-0547">Nucleotide-binding</keyword>
<evidence type="ECO:0000259" key="10">
    <source>
        <dbReference type="PROSITE" id="PS50011"/>
    </source>
</evidence>
<evidence type="ECO:0000256" key="5">
    <source>
        <dbReference type="ARBA" id="ARBA00022777"/>
    </source>
</evidence>
<keyword evidence="5" id="KW-0418">Kinase</keyword>
<evidence type="ECO:0000256" key="6">
    <source>
        <dbReference type="ARBA" id="ARBA00022840"/>
    </source>
</evidence>
<dbReference type="AlphaFoldDB" id="A0A6A5Y1B2"/>
<feature type="region of interest" description="Disordered" evidence="9">
    <location>
        <begin position="768"/>
        <end position="789"/>
    </location>
</feature>
<dbReference type="Pfam" id="PF00069">
    <property type="entry name" value="Pkinase"/>
    <property type="match status" value="1"/>
</dbReference>
<dbReference type="GeneID" id="54284301"/>
<feature type="region of interest" description="Disordered" evidence="9">
    <location>
        <begin position="839"/>
        <end position="912"/>
    </location>
</feature>
<evidence type="ECO:0000256" key="8">
    <source>
        <dbReference type="ARBA" id="ARBA00048679"/>
    </source>
</evidence>
<keyword evidence="2" id="KW-0723">Serine/threonine-protein kinase</keyword>
<feature type="compositionally biased region" description="Polar residues" evidence="9">
    <location>
        <begin position="839"/>
        <end position="860"/>
    </location>
</feature>
<keyword evidence="3" id="KW-0808">Transferase</keyword>
<keyword evidence="13" id="KW-1185">Reference proteome</keyword>
<evidence type="ECO:0000256" key="2">
    <source>
        <dbReference type="ARBA" id="ARBA00022527"/>
    </source>
</evidence>
<dbReference type="OrthoDB" id="4062651at2759"/>
<accession>A0A6A5Y1B2</accession>
<dbReference type="PROSITE" id="PS00108">
    <property type="entry name" value="PROTEIN_KINASE_ST"/>
    <property type="match status" value="1"/>
</dbReference>
<dbReference type="InterPro" id="IPR011009">
    <property type="entry name" value="Kinase-like_dom_sf"/>
</dbReference>
<evidence type="ECO:0000256" key="7">
    <source>
        <dbReference type="ARBA" id="ARBA00047899"/>
    </source>
</evidence>
<dbReference type="PANTHER" id="PTHR43671:SF98">
    <property type="entry name" value="SERINE_THREONINE-PROTEIN KINASE NEK11"/>
    <property type="match status" value="1"/>
</dbReference>
<evidence type="ECO:0000256" key="9">
    <source>
        <dbReference type="SAM" id="MobiDB-lite"/>
    </source>
</evidence>
<comment type="catalytic activity">
    <reaction evidence="8">
        <text>L-seryl-[protein] + ATP = O-phospho-L-seryl-[protein] + ADP + H(+)</text>
        <dbReference type="Rhea" id="RHEA:17989"/>
        <dbReference type="Rhea" id="RHEA-COMP:9863"/>
        <dbReference type="Rhea" id="RHEA-COMP:11604"/>
        <dbReference type="ChEBI" id="CHEBI:15378"/>
        <dbReference type="ChEBI" id="CHEBI:29999"/>
        <dbReference type="ChEBI" id="CHEBI:30616"/>
        <dbReference type="ChEBI" id="CHEBI:83421"/>
        <dbReference type="ChEBI" id="CHEBI:456216"/>
        <dbReference type="EC" id="2.7.11.1"/>
    </reaction>
</comment>
<feature type="domain" description="Rho-GAP" evidence="11">
    <location>
        <begin position="929"/>
        <end position="1126"/>
    </location>
</feature>
<comment type="catalytic activity">
    <reaction evidence="7">
        <text>L-threonyl-[protein] + ATP = O-phospho-L-threonyl-[protein] + ADP + H(+)</text>
        <dbReference type="Rhea" id="RHEA:46608"/>
        <dbReference type="Rhea" id="RHEA-COMP:11060"/>
        <dbReference type="Rhea" id="RHEA-COMP:11605"/>
        <dbReference type="ChEBI" id="CHEBI:15378"/>
        <dbReference type="ChEBI" id="CHEBI:30013"/>
        <dbReference type="ChEBI" id="CHEBI:30616"/>
        <dbReference type="ChEBI" id="CHEBI:61977"/>
        <dbReference type="ChEBI" id="CHEBI:456216"/>
        <dbReference type="EC" id="2.7.11.1"/>
    </reaction>
</comment>
<dbReference type="GO" id="GO:0007165">
    <property type="term" value="P:signal transduction"/>
    <property type="evidence" value="ECO:0007669"/>
    <property type="project" value="InterPro"/>
</dbReference>
<dbReference type="PANTHER" id="PTHR43671">
    <property type="entry name" value="SERINE/THREONINE-PROTEIN KINASE NEK"/>
    <property type="match status" value="1"/>
</dbReference>
<protein>
    <recommendedName>
        <fullName evidence="1">non-specific serine/threonine protein kinase</fullName>
        <ecNumber evidence="1">2.7.11.1</ecNumber>
    </recommendedName>
</protein>
<dbReference type="Proteomes" id="UP000799778">
    <property type="component" value="Unassembled WGS sequence"/>
</dbReference>
<dbReference type="RefSeq" id="XP_033386939.1">
    <property type="nucleotide sequence ID" value="XM_033526904.1"/>
</dbReference>
<feature type="compositionally biased region" description="Polar residues" evidence="9">
    <location>
        <begin position="769"/>
        <end position="785"/>
    </location>
</feature>
<dbReference type="CDD" id="cd00180">
    <property type="entry name" value="PKc"/>
    <property type="match status" value="1"/>
</dbReference>
<dbReference type="InterPro" id="IPR008936">
    <property type="entry name" value="Rho_GTPase_activation_prot"/>
</dbReference>
<reference evidence="12" key="1">
    <citation type="journal article" date="2020" name="Stud. Mycol.">
        <title>101 Dothideomycetes genomes: a test case for predicting lifestyles and emergence of pathogens.</title>
        <authorList>
            <person name="Haridas S."/>
            <person name="Albert R."/>
            <person name="Binder M."/>
            <person name="Bloem J."/>
            <person name="Labutti K."/>
            <person name="Salamov A."/>
            <person name="Andreopoulos B."/>
            <person name="Baker S."/>
            <person name="Barry K."/>
            <person name="Bills G."/>
            <person name="Bluhm B."/>
            <person name="Cannon C."/>
            <person name="Castanera R."/>
            <person name="Culley D."/>
            <person name="Daum C."/>
            <person name="Ezra D."/>
            <person name="Gonzalez J."/>
            <person name="Henrissat B."/>
            <person name="Kuo A."/>
            <person name="Liang C."/>
            <person name="Lipzen A."/>
            <person name="Lutzoni F."/>
            <person name="Magnuson J."/>
            <person name="Mondo S."/>
            <person name="Nolan M."/>
            <person name="Ohm R."/>
            <person name="Pangilinan J."/>
            <person name="Park H.-J."/>
            <person name="Ramirez L."/>
            <person name="Alfaro M."/>
            <person name="Sun H."/>
            <person name="Tritt A."/>
            <person name="Yoshinaga Y."/>
            <person name="Zwiers L.-H."/>
            <person name="Turgeon B."/>
            <person name="Goodwin S."/>
            <person name="Spatafora J."/>
            <person name="Crous P."/>
            <person name="Grigoriev I."/>
        </authorList>
    </citation>
    <scope>NUCLEOTIDE SEQUENCE</scope>
    <source>
        <strain evidence="12">CBS 175.79</strain>
    </source>
</reference>
<dbReference type="SUPFAM" id="SSF56112">
    <property type="entry name" value="Protein kinase-like (PK-like)"/>
    <property type="match status" value="1"/>
</dbReference>
<dbReference type="Gene3D" id="1.10.510.10">
    <property type="entry name" value="Transferase(Phosphotransferase) domain 1"/>
    <property type="match status" value="1"/>
</dbReference>
<dbReference type="SMART" id="SM00324">
    <property type="entry name" value="RhoGAP"/>
    <property type="match status" value="1"/>
</dbReference>
<dbReference type="InterPro" id="IPR000719">
    <property type="entry name" value="Prot_kinase_dom"/>
</dbReference>
<feature type="compositionally biased region" description="Low complexity" evidence="9">
    <location>
        <begin position="516"/>
        <end position="540"/>
    </location>
</feature>
<organism evidence="12 13">
    <name type="scientific">Aaosphaeria arxii CBS 175.79</name>
    <dbReference type="NCBI Taxonomy" id="1450172"/>
    <lineage>
        <taxon>Eukaryota</taxon>
        <taxon>Fungi</taxon>
        <taxon>Dikarya</taxon>
        <taxon>Ascomycota</taxon>
        <taxon>Pezizomycotina</taxon>
        <taxon>Dothideomycetes</taxon>
        <taxon>Pleosporomycetidae</taxon>
        <taxon>Pleosporales</taxon>
        <taxon>Pleosporales incertae sedis</taxon>
        <taxon>Aaosphaeria</taxon>
    </lineage>
</organism>
<feature type="region of interest" description="Disordered" evidence="9">
    <location>
        <begin position="618"/>
        <end position="640"/>
    </location>
</feature>
<dbReference type="SMART" id="SM00220">
    <property type="entry name" value="S_TKc"/>
    <property type="match status" value="1"/>
</dbReference>
<dbReference type="PROSITE" id="PS50238">
    <property type="entry name" value="RHOGAP"/>
    <property type="match status" value="1"/>
</dbReference>
<dbReference type="Pfam" id="PF00620">
    <property type="entry name" value="RhoGAP"/>
    <property type="match status" value="1"/>
</dbReference>
<name>A0A6A5Y1B2_9PLEO</name>
<dbReference type="InterPro" id="IPR008271">
    <property type="entry name" value="Ser/Thr_kinase_AS"/>
</dbReference>
<feature type="domain" description="Protein kinase" evidence="10">
    <location>
        <begin position="127"/>
        <end position="435"/>
    </location>
</feature>
<evidence type="ECO:0000256" key="1">
    <source>
        <dbReference type="ARBA" id="ARBA00012513"/>
    </source>
</evidence>
<gene>
    <name evidence="12" type="ORF">BU24DRAFT_418122</name>
</gene>
<dbReference type="GO" id="GO:0005634">
    <property type="term" value="C:nucleus"/>
    <property type="evidence" value="ECO:0007669"/>
    <property type="project" value="TreeGrafter"/>
</dbReference>
<evidence type="ECO:0000256" key="4">
    <source>
        <dbReference type="ARBA" id="ARBA00022741"/>
    </source>
</evidence>
<dbReference type="GO" id="GO:0004674">
    <property type="term" value="F:protein serine/threonine kinase activity"/>
    <property type="evidence" value="ECO:0007669"/>
    <property type="project" value="UniProtKB-KW"/>
</dbReference>
<dbReference type="EMBL" id="ML978067">
    <property type="protein sequence ID" value="KAF2018600.1"/>
    <property type="molecule type" value="Genomic_DNA"/>
</dbReference>
<dbReference type="InterPro" id="IPR050660">
    <property type="entry name" value="NEK_Ser/Thr_kinase"/>
</dbReference>
<feature type="compositionally biased region" description="Polar residues" evidence="9">
    <location>
        <begin position="881"/>
        <end position="892"/>
    </location>
</feature>
<dbReference type="Gene3D" id="1.10.555.10">
    <property type="entry name" value="Rho GTPase activation protein"/>
    <property type="match status" value="1"/>
</dbReference>
<feature type="region of interest" description="Disordered" evidence="9">
    <location>
        <begin position="514"/>
        <end position="540"/>
    </location>
</feature>
<proteinExistence type="predicted"/>